<dbReference type="InterPro" id="IPR000683">
    <property type="entry name" value="Gfo/Idh/MocA-like_OxRdtase_N"/>
</dbReference>
<feature type="region of interest" description="Disordered" evidence="1">
    <location>
        <begin position="396"/>
        <end position="416"/>
    </location>
</feature>
<sequence>MINGEQELAAPLRWGMVGGGKSSQIGYIHRSAALRDGHFALQAGAFDLDPAAGRAFGTRLGLAPERCYATYAEMFAAEAQRPDGIQAVSVATPNGTHYAICRAALLAGLHVVCEKPLCFTTAQALELQALSEQQRKVLGVTYGYAGHQLIEEARELIAAGALGEIRIVQMQFAHGFHSAAAEADNPATRWRVDPAMAGPSYVLGDVGTHPLYLSEVMLPELKIESLLCTRQSFVASRAPLEDNAFTLMKYHGGAVGTVWSSAVNAGSMHGQKIRVIGSRASLEWWDEQPNQLRLEVQGEPVRILERGMGYLHPAALADDRIGGGHPEGLFEAWSNLYRRFALAMDATDRGDTARLARLRYPDVHAGVQGVRWVEHCVRSADQGGVWVRYDDPQTCRPSDVRPPEGVKKARGGPALS</sequence>
<dbReference type="SUPFAM" id="SSF55347">
    <property type="entry name" value="Glyceraldehyde-3-phosphate dehydrogenase-like, C-terminal domain"/>
    <property type="match status" value="1"/>
</dbReference>
<keyword evidence="5" id="KW-1185">Reference proteome</keyword>
<feature type="domain" description="Gfo/Idh/MocA-like oxidoreductase C-terminal" evidence="3">
    <location>
        <begin position="154"/>
        <end position="387"/>
    </location>
</feature>
<evidence type="ECO:0000259" key="2">
    <source>
        <dbReference type="Pfam" id="PF01408"/>
    </source>
</evidence>
<proteinExistence type="predicted"/>
<dbReference type="InterPro" id="IPR036291">
    <property type="entry name" value="NAD(P)-bd_dom_sf"/>
</dbReference>
<comment type="caution">
    <text evidence="4">The sequence shown here is derived from an EMBL/GenBank/DDBJ whole genome shotgun (WGS) entry which is preliminary data.</text>
</comment>
<dbReference type="Gene3D" id="3.40.50.720">
    <property type="entry name" value="NAD(P)-binding Rossmann-like Domain"/>
    <property type="match status" value="1"/>
</dbReference>
<dbReference type="SUPFAM" id="SSF51735">
    <property type="entry name" value="NAD(P)-binding Rossmann-fold domains"/>
    <property type="match status" value="1"/>
</dbReference>
<dbReference type="Pfam" id="PF02894">
    <property type="entry name" value="GFO_IDH_MocA_C"/>
    <property type="match status" value="1"/>
</dbReference>
<dbReference type="InterPro" id="IPR051317">
    <property type="entry name" value="Gfo/Idh/MocA_oxidoreduct"/>
</dbReference>
<evidence type="ECO:0000313" key="5">
    <source>
        <dbReference type="Proteomes" id="UP000484255"/>
    </source>
</evidence>
<feature type="compositionally biased region" description="Basic and acidic residues" evidence="1">
    <location>
        <begin position="396"/>
        <end position="407"/>
    </location>
</feature>
<evidence type="ECO:0000256" key="1">
    <source>
        <dbReference type="SAM" id="MobiDB-lite"/>
    </source>
</evidence>
<dbReference type="InterPro" id="IPR004104">
    <property type="entry name" value="Gfo/Idh/MocA-like_OxRdtase_C"/>
</dbReference>
<dbReference type="PANTHER" id="PTHR43708">
    <property type="entry name" value="CONSERVED EXPRESSED OXIDOREDUCTASE (EUROFUNG)"/>
    <property type="match status" value="1"/>
</dbReference>
<dbReference type="AlphaFoldDB" id="A0A7C9PHE6"/>
<name>A0A7C9PHE6_9BURK</name>
<accession>A0A7C9PHE6</accession>
<gene>
    <name evidence="4" type="ORF">G3A44_12745</name>
</gene>
<organism evidence="4 5">
    <name type="scientific">Ideonella livida</name>
    <dbReference type="NCBI Taxonomy" id="2707176"/>
    <lineage>
        <taxon>Bacteria</taxon>
        <taxon>Pseudomonadati</taxon>
        <taxon>Pseudomonadota</taxon>
        <taxon>Betaproteobacteria</taxon>
        <taxon>Burkholderiales</taxon>
        <taxon>Sphaerotilaceae</taxon>
        <taxon>Ideonella</taxon>
    </lineage>
</organism>
<feature type="domain" description="Gfo/Idh/MocA-like oxidoreductase N-terminal" evidence="2">
    <location>
        <begin position="12"/>
        <end position="142"/>
    </location>
</feature>
<dbReference type="Gene3D" id="3.30.360.10">
    <property type="entry name" value="Dihydrodipicolinate Reductase, domain 2"/>
    <property type="match status" value="1"/>
</dbReference>
<dbReference type="GO" id="GO:0000166">
    <property type="term" value="F:nucleotide binding"/>
    <property type="evidence" value="ECO:0007669"/>
    <property type="project" value="InterPro"/>
</dbReference>
<reference evidence="4 5" key="1">
    <citation type="submission" date="2020-02" db="EMBL/GenBank/DDBJ databases">
        <title>Ideonella bacterium strain TBM-1.</title>
        <authorList>
            <person name="Chen W.-M."/>
        </authorList>
    </citation>
    <scope>NUCLEOTIDE SEQUENCE [LARGE SCALE GENOMIC DNA]</scope>
    <source>
        <strain evidence="4 5">TBM-1</strain>
    </source>
</reference>
<dbReference type="Pfam" id="PF01408">
    <property type="entry name" value="GFO_IDH_MocA"/>
    <property type="match status" value="1"/>
</dbReference>
<protein>
    <submittedName>
        <fullName evidence="4">Gfo/Idh/MocA family oxidoreductase</fullName>
    </submittedName>
</protein>
<evidence type="ECO:0000313" key="4">
    <source>
        <dbReference type="EMBL" id="NDY92057.1"/>
    </source>
</evidence>
<dbReference type="EMBL" id="JAAGOH010000014">
    <property type="protein sequence ID" value="NDY92057.1"/>
    <property type="molecule type" value="Genomic_DNA"/>
</dbReference>
<dbReference type="PANTHER" id="PTHR43708:SF3">
    <property type="entry name" value="OXIDOREDUCTASE"/>
    <property type="match status" value="1"/>
</dbReference>
<evidence type="ECO:0000259" key="3">
    <source>
        <dbReference type="Pfam" id="PF02894"/>
    </source>
</evidence>
<dbReference type="Proteomes" id="UP000484255">
    <property type="component" value="Unassembled WGS sequence"/>
</dbReference>